<reference evidence="2" key="1">
    <citation type="journal article" date="2011" name="Genome Res.">
        <title>Phylogeny-wide analysis of social amoeba genomes highlights ancient origins for complex intercellular communication.</title>
        <authorList>
            <person name="Heidel A.J."/>
            <person name="Lawal H.M."/>
            <person name="Felder M."/>
            <person name="Schilde C."/>
            <person name="Helps N.R."/>
            <person name="Tunggal B."/>
            <person name="Rivero F."/>
            <person name="John U."/>
            <person name="Schleicher M."/>
            <person name="Eichinger L."/>
            <person name="Platzer M."/>
            <person name="Noegel A.A."/>
            <person name="Schaap P."/>
            <person name="Gloeckner G."/>
        </authorList>
    </citation>
    <scope>NUCLEOTIDE SEQUENCE [LARGE SCALE GENOMIC DNA]</scope>
    <source>
        <strain evidence="2">SH3</strain>
    </source>
</reference>
<accession>F4PIK8</accession>
<sequence length="162" mass="18187">MIASIILASMGSDKDGSPRVRQNISTKDQNTGIMITNVWVGLRALEGWWSWNHWSIILSLSNGQYACIQKNTDDTVACKIENSMEAACKQTWGKVGKKVRTSDYGSPCCPRSWDSYFKDLPGNDDYTFIVNDCQNFARQQVEDLTDKVVGVFPIEDGPTFTF</sequence>
<keyword evidence="2" id="KW-1185">Reference proteome</keyword>
<dbReference type="OrthoDB" id="17902at2759"/>
<dbReference type="Proteomes" id="UP000007797">
    <property type="component" value="Unassembled WGS sequence"/>
</dbReference>
<gene>
    <name evidence="1" type="ORF">DFA_02831</name>
</gene>
<evidence type="ECO:0000313" key="1">
    <source>
        <dbReference type="EMBL" id="EGG24588.1"/>
    </source>
</evidence>
<dbReference type="AlphaFoldDB" id="F4PIK8"/>
<dbReference type="GeneID" id="14877420"/>
<organism evidence="1 2">
    <name type="scientific">Cavenderia fasciculata</name>
    <name type="common">Slime mold</name>
    <name type="synonym">Dictyostelium fasciculatum</name>
    <dbReference type="NCBI Taxonomy" id="261658"/>
    <lineage>
        <taxon>Eukaryota</taxon>
        <taxon>Amoebozoa</taxon>
        <taxon>Evosea</taxon>
        <taxon>Eumycetozoa</taxon>
        <taxon>Dictyostelia</taxon>
        <taxon>Acytosteliales</taxon>
        <taxon>Cavenderiaceae</taxon>
        <taxon>Cavenderia</taxon>
    </lineage>
</organism>
<proteinExistence type="predicted"/>
<evidence type="ECO:0000313" key="2">
    <source>
        <dbReference type="Proteomes" id="UP000007797"/>
    </source>
</evidence>
<dbReference type="OMA" id="NICVEDR"/>
<dbReference type="KEGG" id="dfa:DFA_02831"/>
<protein>
    <submittedName>
        <fullName evidence="1">Uncharacterized protein</fullName>
    </submittedName>
</protein>
<name>F4PIK8_CACFS</name>
<dbReference type="EMBL" id="GL883006">
    <property type="protein sequence ID" value="EGG24588.1"/>
    <property type="molecule type" value="Genomic_DNA"/>
</dbReference>
<dbReference type="RefSeq" id="XP_004362439.1">
    <property type="nucleotide sequence ID" value="XM_004362382.1"/>
</dbReference>